<keyword evidence="1 4" id="KW-0863">Zinc-finger</keyword>
<dbReference type="AlphaFoldDB" id="A0AAW1KHF8"/>
<dbReference type="PROSITE" id="PS51915">
    <property type="entry name" value="ZAD"/>
    <property type="match status" value="1"/>
</dbReference>
<feature type="domain" description="ZAD" evidence="3">
    <location>
        <begin position="25"/>
        <end position="100"/>
    </location>
</feature>
<evidence type="ECO:0000259" key="3">
    <source>
        <dbReference type="PROSITE" id="PS51915"/>
    </source>
</evidence>
<evidence type="ECO:0000313" key="4">
    <source>
        <dbReference type="EMBL" id="KAK9717956.1"/>
    </source>
</evidence>
<sequence length="329" mass="37200">MSSEIVFEDRSDLNVLTMDMFDLADCCRACLRIECSLTATNSSDNDSIKLCDKLAACVSEIMWLKEGAPSLICTACIEKLRIAYDFRNACLQSEHTLQRYANQIQVEAKQQNSINNRPLVTPTKFEFTISNVAQEGLPCIIEEPQNQEYLHLKHFLDTNGELLKSEQIVETTQTSRSSTPDQRNTTTFISDHHVQTIDTIESQIETPQLQEAYTETDSVESQEVSLQLTNQTEHLHNQNKVEVLQQPQPQQKQEVQLAIHHLNSRVVITKTTGVQVRPPSPPRDSHEAGGKPFRCTVVLNNQFHSIKNKSKKRKEEERLGHGAGHLIGP</sequence>
<dbReference type="InterPro" id="IPR012934">
    <property type="entry name" value="Znf_AD"/>
</dbReference>
<dbReference type="Proteomes" id="UP001458880">
    <property type="component" value="Unassembled WGS sequence"/>
</dbReference>
<feature type="binding site" evidence="1">
    <location>
        <position position="76"/>
    </location>
    <ligand>
        <name>Zn(2+)</name>
        <dbReference type="ChEBI" id="CHEBI:29105"/>
    </ligand>
</feature>
<name>A0AAW1KHF8_POPJA</name>
<keyword evidence="1" id="KW-0862">Zinc</keyword>
<dbReference type="EMBL" id="JASPKY010000234">
    <property type="protein sequence ID" value="KAK9717956.1"/>
    <property type="molecule type" value="Genomic_DNA"/>
</dbReference>
<keyword evidence="1" id="KW-0479">Metal-binding</keyword>
<feature type="binding site" evidence="1">
    <location>
        <position position="73"/>
    </location>
    <ligand>
        <name>Zn(2+)</name>
        <dbReference type="ChEBI" id="CHEBI:29105"/>
    </ligand>
</feature>
<dbReference type="SMART" id="SM00868">
    <property type="entry name" value="zf-AD"/>
    <property type="match status" value="1"/>
</dbReference>
<dbReference type="GO" id="GO:0008270">
    <property type="term" value="F:zinc ion binding"/>
    <property type="evidence" value="ECO:0007669"/>
    <property type="project" value="UniProtKB-UniRule"/>
</dbReference>
<keyword evidence="5" id="KW-1185">Reference proteome</keyword>
<dbReference type="Pfam" id="PF07776">
    <property type="entry name" value="zf-AD"/>
    <property type="match status" value="1"/>
</dbReference>
<dbReference type="SUPFAM" id="SSF57716">
    <property type="entry name" value="Glucocorticoid receptor-like (DNA-binding domain)"/>
    <property type="match status" value="1"/>
</dbReference>
<organism evidence="4 5">
    <name type="scientific">Popillia japonica</name>
    <name type="common">Japanese beetle</name>
    <dbReference type="NCBI Taxonomy" id="7064"/>
    <lineage>
        <taxon>Eukaryota</taxon>
        <taxon>Metazoa</taxon>
        <taxon>Ecdysozoa</taxon>
        <taxon>Arthropoda</taxon>
        <taxon>Hexapoda</taxon>
        <taxon>Insecta</taxon>
        <taxon>Pterygota</taxon>
        <taxon>Neoptera</taxon>
        <taxon>Endopterygota</taxon>
        <taxon>Coleoptera</taxon>
        <taxon>Polyphaga</taxon>
        <taxon>Scarabaeiformia</taxon>
        <taxon>Scarabaeidae</taxon>
        <taxon>Rutelinae</taxon>
        <taxon>Popillia</taxon>
    </lineage>
</organism>
<evidence type="ECO:0000256" key="2">
    <source>
        <dbReference type="SAM" id="MobiDB-lite"/>
    </source>
</evidence>
<proteinExistence type="predicted"/>
<dbReference type="GO" id="GO:0005634">
    <property type="term" value="C:nucleus"/>
    <property type="evidence" value="ECO:0007669"/>
    <property type="project" value="InterPro"/>
</dbReference>
<comment type="caution">
    <text evidence="4">The sequence shown here is derived from an EMBL/GenBank/DDBJ whole genome shotgun (WGS) entry which is preliminary data.</text>
</comment>
<accession>A0AAW1KHF8</accession>
<feature type="region of interest" description="Disordered" evidence="2">
    <location>
        <begin position="306"/>
        <end position="329"/>
    </location>
</feature>
<gene>
    <name evidence="4" type="ORF">QE152_g23460</name>
</gene>
<evidence type="ECO:0000256" key="1">
    <source>
        <dbReference type="PROSITE-ProRule" id="PRU01263"/>
    </source>
</evidence>
<reference evidence="4 5" key="1">
    <citation type="journal article" date="2024" name="BMC Genomics">
        <title>De novo assembly and annotation of Popillia japonica's genome with initial clues to its potential as an invasive pest.</title>
        <authorList>
            <person name="Cucini C."/>
            <person name="Boschi S."/>
            <person name="Funari R."/>
            <person name="Cardaioli E."/>
            <person name="Iannotti N."/>
            <person name="Marturano G."/>
            <person name="Paoli F."/>
            <person name="Bruttini M."/>
            <person name="Carapelli A."/>
            <person name="Frati F."/>
            <person name="Nardi F."/>
        </authorList>
    </citation>
    <scope>NUCLEOTIDE SEQUENCE [LARGE SCALE GENOMIC DNA]</scope>
    <source>
        <strain evidence="4">DMR45628</strain>
    </source>
</reference>
<protein>
    <submittedName>
        <fullName evidence="4">Zinc-finger associated domain (Zf-AD)</fullName>
    </submittedName>
</protein>
<evidence type="ECO:0000313" key="5">
    <source>
        <dbReference type="Proteomes" id="UP001458880"/>
    </source>
</evidence>
<feature type="binding site" evidence="1">
    <location>
        <position position="30"/>
    </location>
    <ligand>
        <name>Zn(2+)</name>
        <dbReference type="ChEBI" id="CHEBI:29105"/>
    </ligand>
</feature>
<feature type="binding site" evidence="1">
    <location>
        <position position="27"/>
    </location>
    <ligand>
        <name>Zn(2+)</name>
        <dbReference type="ChEBI" id="CHEBI:29105"/>
    </ligand>
</feature>